<evidence type="ECO:0000256" key="4">
    <source>
        <dbReference type="ARBA" id="ARBA00022679"/>
    </source>
</evidence>
<evidence type="ECO:0000256" key="1">
    <source>
        <dbReference type="ARBA" id="ARBA00004752"/>
    </source>
</evidence>
<feature type="domain" description="L,D-TPase catalytic" evidence="10">
    <location>
        <begin position="53"/>
        <end position="160"/>
    </location>
</feature>
<keyword evidence="4" id="KW-0808">Transferase</keyword>
<dbReference type="SMART" id="SM00257">
    <property type="entry name" value="LysM"/>
    <property type="match status" value="1"/>
</dbReference>
<evidence type="ECO:0000256" key="2">
    <source>
        <dbReference type="ARBA" id="ARBA00005992"/>
    </source>
</evidence>
<dbReference type="PROSITE" id="PS52029">
    <property type="entry name" value="LD_TPASE"/>
    <property type="match status" value="1"/>
</dbReference>
<dbReference type="Gene3D" id="2.40.440.10">
    <property type="entry name" value="L,D-transpeptidase catalytic domain-like"/>
    <property type="match status" value="1"/>
</dbReference>
<dbReference type="GO" id="GO:0071555">
    <property type="term" value="P:cell wall organization"/>
    <property type="evidence" value="ECO:0007669"/>
    <property type="project" value="UniProtKB-UniRule"/>
</dbReference>
<dbReference type="GO" id="GO:0071972">
    <property type="term" value="F:peptidoglycan L,D-transpeptidase activity"/>
    <property type="evidence" value="ECO:0007669"/>
    <property type="project" value="TreeGrafter"/>
</dbReference>
<evidence type="ECO:0000256" key="8">
    <source>
        <dbReference type="ARBA" id="ARBA00023316"/>
    </source>
</evidence>
<dbReference type="SUPFAM" id="SSF141523">
    <property type="entry name" value="L,D-transpeptidase catalytic domain-like"/>
    <property type="match status" value="1"/>
</dbReference>
<evidence type="ECO:0000256" key="5">
    <source>
        <dbReference type="ARBA" id="ARBA00022801"/>
    </source>
</evidence>
<evidence type="ECO:0000313" key="12">
    <source>
        <dbReference type="Proteomes" id="UP000265816"/>
    </source>
</evidence>
<dbReference type="UniPathway" id="UPA00219"/>
<dbReference type="OrthoDB" id="9787225at2"/>
<evidence type="ECO:0000259" key="10">
    <source>
        <dbReference type="PROSITE" id="PS52029"/>
    </source>
</evidence>
<dbReference type="GO" id="GO:0016757">
    <property type="term" value="F:glycosyltransferase activity"/>
    <property type="evidence" value="ECO:0007669"/>
    <property type="project" value="UniProtKB-KW"/>
</dbReference>
<name>A0A398BD74_9BACI</name>
<keyword evidence="7 9" id="KW-0573">Peptidoglycan synthesis</keyword>
<evidence type="ECO:0000256" key="3">
    <source>
        <dbReference type="ARBA" id="ARBA00022676"/>
    </source>
</evidence>
<proteinExistence type="inferred from homology"/>
<dbReference type="GO" id="GO:0005576">
    <property type="term" value="C:extracellular region"/>
    <property type="evidence" value="ECO:0007669"/>
    <property type="project" value="TreeGrafter"/>
</dbReference>
<dbReference type="Pfam" id="PF01476">
    <property type="entry name" value="LysM"/>
    <property type="match status" value="1"/>
</dbReference>
<dbReference type="SUPFAM" id="SSF54106">
    <property type="entry name" value="LysM domain"/>
    <property type="match status" value="1"/>
</dbReference>
<dbReference type="GO" id="GO:0008360">
    <property type="term" value="P:regulation of cell shape"/>
    <property type="evidence" value="ECO:0007669"/>
    <property type="project" value="UniProtKB-UniRule"/>
</dbReference>
<evidence type="ECO:0000256" key="6">
    <source>
        <dbReference type="ARBA" id="ARBA00022960"/>
    </source>
</evidence>
<evidence type="ECO:0000256" key="7">
    <source>
        <dbReference type="ARBA" id="ARBA00022984"/>
    </source>
</evidence>
<dbReference type="InterPro" id="IPR018392">
    <property type="entry name" value="LysM"/>
</dbReference>
<reference evidence="11 12" key="1">
    <citation type="submission" date="2018-08" db="EMBL/GenBank/DDBJ databases">
        <title>Bacillus jemisoniae sp. nov., Bacillus chryseoplanitiae sp. nov., Bacillus resnikiae sp. nov., and Bacillus frankliniae sp. nov., isolated from Viking spacecraft and associated surfaces.</title>
        <authorList>
            <person name="Seuylemezian A."/>
            <person name="Vaishampayan P."/>
        </authorList>
    </citation>
    <scope>NUCLEOTIDE SEQUENCE [LARGE SCALE GENOMIC DNA]</scope>
    <source>
        <strain evidence="11 12">JJ-247</strain>
    </source>
</reference>
<keyword evidence="5" id="KW-0378">Hydrolase</keyword>
<feature type="active site" description="Proton donor/acceptor" evidence="9">
    <location>
        <position position="120"/>
    </location>
</feature>
<dbReference type="PANTHER" id="PTHR30582">
    <property type="entry name" value="L,D-TRANSPEPTIDASE"/>
    <property type="match status" value="1"/>
</dbReference>
<keyword evidence="12" id="KW-1185">Reference proteome</keyword>
<keyword evidence="8 9" id="KW-0961">Cell wall biogenesis/degradation</keyword>
<dbReference type="Gene3D" id="3.10.350.10">
    <property type="entry name" value="LysM domain"/>
    <property type="match status" value="1"/>
</dbReference>
<dbReference type="InterPro" id="IPR036779">
    <property type="entry name" value="LysM_dom_sf"/>
</dbReference>
<evidence type="ECO:0000256" key="9">
    <source>
        <dbReference type="PROSITE-ProRule" id="PRU01373"/>
    </source>
</evidence>
<feature type="active site" description="Nucleophile" evidence="9">
    <location>
        <position position="136"/>
    </location>
</feature>
<comment type="similarity">
    <text evidence="2">Belongs to the YkuD family.</text>
</comment>
<dbReference type="InterPro" id="IPR050979">
    <property type="entry name" value="LD-transpeptidase"/>
</dbReference>
<keyword evidence="3" id="KW-0328">Glycosyltransferase</keyword>
<dbReference type="Pfam" id="PF03734">
    <property type="entry name" value="YkuD"/>
    <property type="match status" value="1"/>
</dbReference>
<dbReference type="GO" id="GO:0018104">
    <property type="term" value="P:peptidoglycan-protein cross-linking"/>
    <property type="evidence" value="ECO:0007669"/>
    <property type="project" value="TreeGrafter"/>
</dbReference>
<dbReference type="InterPro" id="IPR038063">
    <property type="entry name" value="Transpep_catalytic_dom"/>
</dbReference>
<comment type="caution">
    <text evidence="11">The sequence shown here is derived from an EMBL/GenBank/DDBJ whole genome shotgun (WGS) entry which is preliminary data.</text>
</comment>
<dbReference type="Proteomes" id="UP000265816">
    <property type="component" value="Unassembled WGS sequence"/>
</dbReference>
<organism evidence="11 12">
    <name type="scientific">Mesobacillus zeae</name>
    <dbReference type="NCBI Taxonomy" id="1917180"/>
    <lineage>
        <taxon>Bacteria</taxon>
        <taxon>Bacillati</taxon>
        <taxon>Bacillota</taxon>
        <taxon>Bacilli</taxon>
        <taxon>Bacillales</taxon>
        <taxon>Bacillaceae</taxon>
        <taxon>Mesobacillus</taxon>
    </lineage>
</organism>
<keyword evidence="6 9" id="KW-0133">Cell shape</keyword>
<dbReference type="PANTHER" id="PTHR30582:SF24">
    <property type="entry name" value="L,D-TRANSPEPTIDASE ERFK_SRFK-RELATED"/>
    <property type="match status" value="1"/>
</dbReference>
<dbReference type="EMBL" id="QWVT01000008">
    <property type="protein sequence ID" value="RID87822.1"/>
    <property type="molecule type" value="Genomic_DNA"/>
</dbReference>
<dbReference type="RefSeq" id="WP_119111394.1">
    <property type="nucleotide sequence ID" value="NZ_CBCSEO010000001.1"/>
</dbReference>
<dbReference type="InterPro" id="IPR005490">
    <property type="entry name" value="LD_TPept_cat_dom"/>
</dbReference>
<evidence type="ECO:0000313" key="11">
    <source>
        <dbReference type="EMBL" id="RID87822.1"/>
    </source>
</evidence>
<comment type="pathway">
    <text evidence="1 9">Cell wall biogenesis; peptidoglycan biosynthesis.</text>
</comment>
<dbReference type="AlphaFoldDB" id="A0A398BD74"/>
<gene>
    <name evidence="11" type="ORF">D1970_02985</name>
</gene>
<dbReference type="CDD" id="cd16913">
    <property type="entry name" value="YkuD_like"/>
    <property type="match status" value="1"/>
</dbReference>
<sequence>MIHIVKRGETLASLSADFRRSQSEIIAANRGKPIIPGQAIVIPGLPEPSSIPFSILVSVSRKKLTIFRNGKVFKTYPIATGKMLTRTPFGTFIIVNREPNPGGPFGAMWLSLSKRGYGIHGTNKPSSIGQSVSKGCIRMYNKDVLELARIIPNGTLTIIRP</sequence>
<dbReference type="CDD" id="cd00118">
    <property type="entry name" value="LysM"/>
    <property type="match status" value="1"/>
</dbReference>
<protein>
    <submittedName>
        <fullName evidence="11">LysM peptidoglycan-binding domain-containing protein</fullName>
    </submittedName>
</protein>
<accession>A0A398BD74</accession>